<dbReference type="PANTHER" id="PTHR10587">
    <property type="entry name" value="GLYCOSYL TRANSFERASE-RELATED"/>
    <property type="match status" value="1"/>
</dbReference>
<dbReference type="GO" id="GO:0005975">
    <property type="term" value="P:carbohydrate metabolic process"/>
    <property type="evidence" value="ECO:0007669"/>
    <property type="project" value="InterPro"/>
</dbReference>
<accession>A0A8J8B9F4</accession>
<name>A0A8J8B9F4_9ACTN</name>
<gene>
    <name evidence="3" type="ORF">KGA66_01865</name>
</gene>
<dbReference type="Pfam" id="PF01522">
    <property type="entry name" value="Polysacc_deac_1"/>
    <property type="match status" value="1"/>
</dbReference>
<dbReference type="EMBL" id="JAGSXH010000003">
    <property type="protein sequence ID" value="MBS2961777.1"/>
    <property type="molecule type" value="Genomic_DNA"/>
</dbReference>
<dbReference type="InterPro" id="IPR050248">
    <property type="entry name" value="Polysacc_deacetylase_ArnD"/>
</dbReference>
<dbReference type="PROSITE" id="PS51677">
    <property type="entry name" value="NODB"/>
    <property type="match status" value="1"/>
</dbReference>
<dbReference type="InterPro" id="IPR011330">
    <property type="entry name" value="Glyco_hydro/deAcase_b/a-brl"/>
</dbReference>
<dbReference type="SUPFAM" id="SSF88713">
    <property type="entry name" value="Glycoside hydrolase/deacetylase"/>
    <property type="match status" value="1"/>
</dbReference>
<evidence type="ECO:0000313" key="4">
    <source>
        <dbReference type="Proteomes" id="UP000677913"/>
    </source>
</evidence>
<dbReference type="CDD" id="cd10917">
    <property type="entry name" value="CE4_NodB_like_6s_7s"/>
    <property type="match status" value="1"/>
</dbReference>
<evidence type="ECO:0000256" key="1">
    <source>
        <dbReference type="SAM" id="MobiDB-lite"/>
    </source>
</evidence>
<dbReference type="PANTHER" id="PTHR10587:SF137">
    <property type="entry name" value="4-DEOXY-4-FORMAMIDO-L-ARABINOSE-PHOSPHOUNDECAPRENOL DEFORMYLASE ARND-RELATED"/>
    <property type="match status" value="1"/>
</dbReference>
<feature type="compositionally biased region" description="Low complexity" evidence="1">
    <location>
        <begin position="39"/>
        <end position="48"/>
    </location>
</feature>
<dbReference type="InterPro" id="IPR002509">
    <property type="entry name" value="NODB_dom"/>
</dbReference>
<dbReference type="GO" id="GO:0016810">
    <property type="term" value="F:hydrolase activity, acting on carbon-nitrogen (but not peptide) bonds"/>
    <property type="evidence" value="ECO:0007669"/>
    <property type="project" value="InterPro"/>
</dbReference>
<sequence length="255" mass="25930">MACAATVLADGCASHGGSPVSTARSAGSPSSNGVPPGRPSSAVSATPASTVPGAGVAGAVALTFHGDGTPALATSLLSEAERAGAQVTVLAVGRWLGEYPQMARRVLDGGHELGNHTEHHIDIDALSPVAAFAEIEDCAARLRRLTGSIGRWFRPSQAQHATPAVRAAAARAGYPTVLSYDLDSLDYTDPGPDAVVRRVLTAVRAGDVVSMHLGHGGTVAALPAILDGLRARGLRAVTASALFPRSLSVPEVSRR</sequence>
<reference evidence="3" key="1">
    <citation type="submission" date="2021-04" db="EMBL/GenBank/DDBJ databases">
        <title>Genome based classification of Actinospica acidithermotolerans sp. nov., an actinobacterium isolated from an Indonesian hot spring.</title>
        <authorList>
            <person name="Kusuma A.B."/>
            <person name="Putra K.E."/>
            <person name="Nafisah S."/>
            <person name="Loh J."/>
            <person name="Nouioui I."/>
            <person name="Goodfellow M."/>
        </authorList>
    </citation>
    <scope>NUCLEOTIDE SEQUENCE</scope>
    <source>
        <strain evidence="3">DSM 45618</strain>
    </source>
</reference>
<dbReference type="Gene3D" id="3.20.20.370">
    <property type="entry name" value="Glycoside hydrolase/deacetylase"/>
    <property type="match status" value="1"/>
</dbReference>
<feature type="domain" description="NodB homology" evidence="2">
    <location>
        <begin position="58"/>
        <end position="237"/>
    </location>
</feature>
<comment type="caution">
    <text evidence="3">The sequence shown here is derived from an EMBL/GenBank/DDBJ whole genome shotgun (WGS) entry which is preliminary data.</text>
</comment>
<feature type="compositionally biased region" description="Polar residues" evidence="1">
    <location>
        <begin position="19"/>
        <end position="33"/>
    </location>
</feature>
<proteinExistence type="predicted"/>
<dbReference type="AlphaFoldDB" id="A0A8J8B9F4"/>
<evidence type="ECO:0000313" key="3">
    <source>
        <dbReference type="EMBL" id="MBS2961777.1"/>
    </source>
</evidence>
<organism evidence="3 4">
    <name type="scientific">Actinocrinis puniceicyclus</name>
    <dbReference type="NCBI Taxonomy" id="977794"/>
    <lineage>
        <taxon>Bacteria</taxon>
        <taxon>Bacillati</taxon>
        <taxon>Actinomycetota</taxon>
        <taxon>Actinomycetes</taxon>
        <taxon>Catenulisporales</taxon>
        <taxon>Actinospicaceae</taxon>
        <taxon>Actinocrinis</taxon>
    </lineage>
</organism>
<protein>
    <submittedName>
        <fullName evidence="3">Polysaccharide deacetylase family protein</fullName>
    </submittedName>
</protein>
<feature type="region of interest" description="Disordered" evidence="1">
    <location>
        <begin position="11"/>
        <end position="48"/>
    </location>
</feature>
<evidence type="ECO:0000259" key="2">
    <source>
        <dbReference type="PROSITE" id="PS51677"/>
    </source>
</evidence>
<keyword evidence="4" id="KW-1185">Reference proteome</keyword>
<dbReference type="Proteomes" id="UP000677913">
    <property type="component" value="Unassembled WGS sequence"/>
</dbReference>